<keyword evidence="9 14" id="KW-0560">Oxidoreductase</keyword>
<dbReference type="SUPFAM" id="SSF48264">
    <property type="entry name" value="Cytochrome P450"/>
    <property type="match status" value="1"/>
</dbReference>
<evidence type="ECO:0000256" key="14">
    <source>
        <dbReference type="RuleBase" id="RU000461"/>
    </source>
</evidence>
<dbReference type="PANTHER" id="PTHR24292">
    <property type="entry name" value="CYTOCHROME P450"/>
    <property type="match status" value="1"/>
</dbReference>
<evidence type="ECO:0000256" key="6">
    <source>
        <dbReference type="ARBA" id="ARBA00022723"/>
    </source>
</evidence>
<dbReference type="InterPro" id="IPR001128">
    <property type="entry name" value="Cyt_P450"/>
</dbReference>
<keyword evidence="10 13" id="KW-0408">Iron</keyword>
<evidence type="ECO:0000313" key="16">
    <source>
        <dbReference type="Proteomes" id="UP000292052"/>
    </source>
</evidence>
<evidence type="ECO:0000256" key="2">
    <source>
        <dbReference type="ARBA" id="ARBA00004174"/>
    </source>
</evidence>
<evidence type="ECO:0000256" key="5">
    <source>
        <dbReference type="ARBA" id="ARBA00022617"/>
    </source>
</evidence>
<keyword evidence="11 14" id="KW-0503">Monooxygenase</keyword>
<keyword evidence="8" id="KW-0492">Microsome</keyword>
<dbReference type="InterPro" id="IPR017972">
    <property type="entry name" value="Cyt_P450_CS"/>
</dbReference>
<evidence type="ECO:0000256" key="12">
    <source>
        <dbReference type="ARBA" id="ARBA00023136"/>
    </source>
</evidence>
<keyword evidence="16" id="KW-1185">Reference proteome</keyword>
<dbReference type="OrthoDB" id="2789670at2759"/>
<evidence type="ECO:0000256" key="4">
    <source>
        <dbReference type="ARBA" id="ARBA00010617"/>
    </source>
</evidence>
<dbReference type="Proteomes" id="UP000292052">
    <property type="component" value="Unassembled WGS sequence"/>
</dbReference>
<organism evidence="15 16">
    <name type="scientific">Asbolus verrucosus</name>
    <name type="common">Desert ironclad beetle</name>
    <dbReference type="NCBI Taxonomy" id="1661398"/>
    <lineage>
        <taxon>Eukaryota</taxon>
        <taxon>Metazoa</taxon>
        <taxon>Ecdysozoa</taxon>
        <taxon>Arthropoda</taxon>
        <taxon>Hexapoda</taxon>
        <taxon>Insecta</taxon>
        <taxon>Pterygota</taxon>
        <taxon>Neoptera</taxon>
        <taxon>Endopterygota</taxon>
        <taxon>Coleoptera</taxon>
        <taxon>Polyphaga</taxon>
        <taxon>Cucujiformia</taxon>
        <taxon>Tenebrionidae</taxon>
        <taxon>Pimeliinae</taxon>
        <taxon>Asbolus</taxon>
    </lineage>
</organism>
<accession>A0A482W8B3</accession>
<gene>
    <name evidence="15" type="ORF">BDFB_004064</name>
</gene>
<dbReference type="CDD" id="cd11056">
    <property type="entry name" value="CYP6-like"/>
    <property type="match status" value="1"/>
</dbReference>
<dbReference type="EMBL" id="QDEB01017318">
    <property type="protein sequence ID" value="RZC41421.1"/>
    <property type="molecule type" value="Genomic_DNA"/>
</dbReference>
<sequence>MKMMFQTLADCTVGLKSVMDDAAESNTPVDIKDVLARFTTDIIGSVAFGLECNTLKNPDSLFIKYGKKFFEVNTWQRLKALSQFALPHSLLKALKYKLTKSDVESFFMKTVQDTVAYRENNNVYRKDFMHLLLQLKNRGTVSEDEKITDEDGKTQEKALTINELAAQAFVFFAAGFETASTTMTFALFELATNPDIQDKLREEINTVLAKYDDQLTYNGMMEMAYMEKVLNETLRKYPPAPVLLRKCTKDYTIPHTTIHLKEGMDVCIPVLGLHMDSEYYPDPEIFNPERFSEENKNSRPAFTWLPFGEGPRVCIGKLWGILLFINV</sequence>
<dbReference type="Gene3D" id="1.10.630.10">
    <property type="entry name" value="Cytochrome P450"/>
    <property type="match status" value="1"/>
</dbReference>
<evidence type="ECO:0000256" key="1">
    <source>
        <dbReference type="ARBA" id="ARBA00001971"/>
    </source>
</evidence>
<dbReference type="STRING" id="1661398.A0A482W8B3"/>
<evidence type="ECO:0000256" key="11">
    <source>
        <dbReference type="ARBA" id="ARBA00023033"/>
    </source>
</evidence>
<keyword evidence="6 13" id="KW-0479">Metal-binding</keyword>
<feature type="binding site" description="axial binding residue" evidence="13">
    <location>
        <position position="314"/>
    </location>
    <ligand>
        <name>heme</name>
        <dbReference type="ChEBI" id="CHEBI:30413"/>
    </ligand>
    <ligandPart>
        <name>Fe</name>
        <dbReference type="ChEBI" id="CHEBI:18248"/>
    </ligandPart>
</feature>
<comment type="subcellular location">
    <subcellularLocation>
        <location evidence="3">Endoplasmic reticulum membrane</location>
        <topology evidence="3">Peripheral membrane protein</topology>
    </subcellularLocation>
    <subcellularLocation>
        <location evidence="2">Microsome membrane</location>
        <topology evidence="2">Peripheral membrane protein</topology>
    </subcellularLocation>
</comment>
<dbReference type="PRINTS" id="PR00385">
    <property type="entry name" value="P450"/>
</dbReference>
<evidence type="ECO:0000256" key="3">
    <source>
        <dbReference type="ARBA" id="ARBA00004406"/>
    </source>
</evidence>
<proteinExistence type="inferred from homology"/>
<comment type="similarity">
    <text evidence="4 14">Belongs to the cytochrome P450 family.</text>
</comment>
<dbReference type="Pfam" id="PF00067">
    <property type="entry name" value="p450"/>
    <property type="match status" value="1"/>
</dbReference>
<dbReference type="PANTHER" id="PTHR24292:SF100">
    <property type="entry name" value="CYTOCHROME P450 6A16, ISOFORM B-RELATED"/>
    <property type="match status" value="1"/>
</dbReference>
<dbReference type="InterPro" id="IPR050476">
    <property type="entry name" value="Insect_CytP450_Detox"/>
</dbReference>
<dbReference type="InterPro" id="IPR036396">
    <property type="entry name" value="Cyt_P450_sf"/>
</dbReference>
<evidence type="ECO:0000256" key="7">
    <source>
        <dbReference type="ARBA" id="ARBA00022824"/>
    </source>
</evidence>
<keyword evidence="5 13" id="KW-0349">Heme</keyword>
<keyword evidence="12" id="KW-0472">Membrane</keyword>
<dbReference type="AlphaFoldDB" id="A0A482W8B3"/>
<evidence type="ECO:0000256" key="13">
    <source>
        <dbReference type="PIRSR" id="PIRSR602401-1"/>
    </source>
</evidence>
<comment type="cofactor">
    <cofactor evidence="1 13">
        <name>heme</name>
        <dbReference type="ChEBI" id="CHEBI:30413"/>
    </cofactor>
</comment>
<reference evidence="15 16" key="1">
    <citation type="submission" date="2017-03" db="EMBL/GenBank/DDBJ databases">
        <title>Genome of the blue death feigning beetle - Asbolus verrucosus.</title>
        <authorList>
            <person name="Rider S.D."/>
        </authorList>
    </citation>
    <scope>NUCLEOTIDE SEQUENCE [LARGE SCALE GENOMIC DNA]</scope>
    <source>
        <strain evidence="15">Butters</strain>
        <tissue evidence="15">Head and leg muscle</tissue>
    </source>
</reference>
<protein>
    <submittedName>
        <fullName evidence="15">p450 domain containing protein</fullName>
    </submittedName>
</protein>
<evidence type="ECO:0000256" key="10">
    <source>
        <dbReference type="ARBA" id="ARBA00023004"/>
    </source>
</evidence>
<comment type="caution">
    <text evidence="15">The sequence shown here is derived from an EMBL/GenBank/DDBJ whole genome shotgun (WGS) entry which is preliminary data.</text>
</comment>
<dbReference type="PROSITE" id="PS00086">
    <property type="entry name" value="CYTOCHROME_P450"/>
    <property type="match status" value="1"/>
</dbReference>
<dbReference type="GO" id="GO:0004497">
    <property type="term" value="F:monooxygenase activity"/>
    <property type="evidence" value="ECO:0007669"/>
    <property type="project" value="UniProtKB-KW"/>
</dbReference>
<evidence type="ECO:0000256" key="9">
    <source>
        <dbReference type="ARBA" id="ARBA00023002"/>
    </source>
</evidence>
<dbReference type="GO" id="GO:0016705">
    <property type="term" value="F:oxidoreductase activity, acting on paired donors, with incorporation or reduction of molecular oxygen"/>
    <property type="evidence" value="ECO:0007669"/>
    <property type="project" value="InterPro"/>
</dbReference>
<dbReference type="GO" id="GO:0020037">
    <property type="term" value="F:heme binding"/>
    <property type="evidence" value="ECO:0007669"/>
    <property type="project" value="InterPro"/>
</dbReference>
<dbReference type="GO" id="GO:0005789">
    <property type="term" value="C:endoplasmic reticulum membrane"/>
    <property type="evidence" value="ECO:0007669"/>
    <property type="project" value="UniProtKB-SubCell"/>
</dbReference>
<dbReference type="GO" id="GO:0005506">
    <property type="term" value="F:iron ion binding"/>
    <property type="evidence" value="ECO:0007669"/>
    <property type="project" value="InterPro"/>
</dbReference>
<dbReference type="FunFam" id="1.10.630.10:FF:000182">
    <property type="entry name" value="Cytochrome P450 3A4"/>
    <property type="match status" value="1"/>
</dbReference>
<dbReference type="PRINTS" id="PR00463">
    <property type="entry name" value="EP450I"/>
</dbReference>
<name>A0A482W8B3_ASBVE</name>
<keyword evidence="7" id="KW-0256">Endoplasmic reticulum</keyword>
<evidence type="ECO:0000313" key="15">
    <source>
        <dbReference type="EMBL" id="RZC41421.1"/>
    </source>
</evidence>
<dbReference type="InterPro" id="IPR002401">
    <property type="entry name" value="Cyt_P450_E_grp-I"/>
</dbReference>
<evidence type="ECO:0000256" key="8">
    <source>
        <dbReference type="ARBA" id="ARBA00022848"/>
    </source>
</evidence>